<sequence length="548" mass="61640">MKNSILITIIVYGIICSLTSYGQITTKKDLEVKIDAMIPSQVNDSTPGVVVGVVQNGELTLSKGYGMANLSYGISNDPEMVYNIGSVSKQFLGYAFAMLHVNGQLNINDPVSKYMDDWPEFDHPVTLKHLLSHTSGYREAYTMSYLAGRDIGIDRLSREECINVVRNQPGLEFAPGSRWTYNSTAWVILAEVLKEVTGQEADTWVQENILTPLNMNNTQIESYVGEVIYNAAESYSMEEDKGFVNEESNRAIFGAADIYTSITDLVKWINNYRTAEIGGSEVQKLFLDPYILTDGTDSEYALGIRSGNYRGLKRYSHTGGHEAFSTQLSYYPDYDLGIIIISNFGSKGWFPSTEIAELILGEHMTSSSEIKSKPVAVNKNILEQYSGLYLSPVTNSTIEFTISDDSLSINGQRKLIPSSENTFVMDGWNGHIQFNELETGEIQLTIINGSERTLNKVEKWAPQQGELQEFEANYWSDELETIYHIENNDNNLSIKHRWLGEIELEPVTRDIFKSDRGLSLKFARSEDGEIKGLSIYSGRTMNVYFQRQ</sequence>
<dbReference type="PANTHER" id="PTHR46825">
    <property type="entry name" value="D-ALANYL-D-ALANINE-CARBOXYPEPTIDASE/ENDOPEPTIDASE AMPH"/>
    <property type="match status" value="1"/>
</dbReference>
<dbReference type="SUPFAM" id="SSF56601">
    <property type="entry name" value="beta-lactamase/transpeptidase-like"/>
    <property type="match status" value="1"/>
</dbReference>
<evidence type="ECO:0000313" key="2">
    <source>
        <dbReference type="EMBL" id="MCX2745475.1"/>
    </source>
</evidence>
<dbReference type="EMBL" id="JAPFQN010000010">
    <property type="protein sequence ID" value="MCX2745475.1"/>
    <property type="molecule type" value="Genomic_DNA"/>
</dbReference>
<dbReference type="Pfam" id="PF00144">
    <property type="entry name" value="Beta-lactamase"/>
    <property type="match status" value="1"/>
</dbReference>
<dbReference type="RefSeq" id="WP_266058064.1">
    <property type="nucleotide sequence ID" value="NZ_JAPFQN010000010.1"/>
</dbReference>
<feature type="domain" description="Beta-lactamase-related" evidence="1">
    <location>
        <begin position="44"/>
        <end position="344"/>
    </location>
</feature>
<evidence type="ECO:0000313" key="3">
    <source>
        <dbReference type="Proteomes" id="UP001209885"/>
    </source>
</evidence>
<name>A0ABT3RUM6_9BACT</name>
<proteinExistence type="predicted"/>
<reference evidence="2 3" key="1">
    <citation type="submission" date="2022-11" db="EMBL/GenBank/DDBJ databases">
        <title>The characterization of three novel Bacteroidetes species and genomic analysis of their roles in tidal elemental geochemical cycles.</title>
        <authorList>
            <person name="Ma K."/>
        </authorList>
    </citation>
    <scope>NUCLEOTIDE SEQUENCE [LARGE SCALE GENOMIC DNA]</scope>
    <source>
        <strain evidence="2 3">M17</strain>
    </source>
</reference>
<evidence type="ECO:0000259" key="1">
    <source>
        <dbReference type="Pfam" id="PF00144"/>
    </source>
</evidence>
<dbReference type="GO" id="GO:0016787">
    <property type="term" value="F:hydrolase activity"/>
    <property type="evidence" value="ECO:0007669"/>
    <property type="project" value="UniProtKB-KW"/>
</dbReference>
<accession>A0ABT3RUM6</accession>
<keyword evidence="3" id="KW-1185">Reference proteome</keyword>
<comment type="caution">
    <text evidence="2">The sequence shown here is derived from an EMBL/GenBank/DDBJ whole genome shotgun (WGS) entry which is preliminary data.</text>
</comment>
<dbReference type="InterPro" id="IPR012338">
    <property type="entry name" value="Beta-lactam/transpept-like"/>
</dbReference>
<dbReference type="Proteomes" id="UP001209885">
    <property type="component" value="Unassembled WGS sequence"/>
</dbReference>
<organism evidence="2 3">
    <name type="scientific">Mangrovivirga halotolerans</name>
    <dbReference type="NCBI Taxonomy" id="2993936"/>
    <lineage>
        <taxon>Bacteria</taxon>
        <taxon>Pseudomonadati</taxon>
        <taxon>Bacteroidota</taxon>
        <taxon>Cytophagia</taxon>
        <taxon>Cytophagales</taxon>
        <taxon>Mangrovivirgaceae</taxon>
        <taxon>Mangrovivirga</taxon>
    </lineage>
</organism>
<dbReference type="InterPro" id="IPR050491">
    <property type="entry name" value="AmpC-like"/>
</dbReference>
<keyword evidence="2" id="KW-0378">Hydrolase</keyword>
<dbReference type="Gene3D" id="3.40.710.10">
    <property type="entry name" value="DD-peptidase/beta-lactamase superfamily"/>
    <property type="match status" value="1"/>
</dbReference>
<dbReference type="PANTHER" id="PTHR46825:SF9">
    <property type="entry name" value="BETA-LACTAMASE-RELATED DOMAIN-CONTAINING PROTEIN"/>
    <property type="match status" value="1"/>
</dbReference>
<protein>
    <submittedName>
        <fullName evidence="2">Serine hydrolase</fullName>
    </submittedName>
</protein>
<dbReference type="InterPro" id="IPR001466">
    <property type="entry name" value="Beta-lactam-related"/>
</dbReference>
<gene>
    <name evidence="2" type="ORF">OO013_16465</name>
</gene>